<gene>
    <name evidence="2" type="ORF">GUITHDRAFT_116335</name>
</gene>
<keyword evidence="4" id="KW-1185">Reference proteome</keyword>
<feature type="region of interest" description="Disordered" evidence="1">
    <location>
        <begin position="438"/>
        <end position="463"/>
    </location>
</feature>
<proteinExistence type="predicted"/>
<evidence type="ECO:0000313" key="4">
    <source>
        <dbReference type="Proteomes" id="UP000011087"/>
    </source>
</evidence>
<accession>L1IMP1</accession>
<dbReference type="Proteomes" id="UP000011087">
    <property type="component" value="Unassembled WGS sequence"/>
</dbReference>
<dbReference type="RefSeq" id="XP_005824506.1">
    <property type="nucleotide sequence ID" value="XM_005824449.1"/>
</dbReference>
<dbReference type="KEGG" id="gtt:GUITHDRAFT_116335"/>
<reference evidence="3" key="3">
    <citation type="submission" date="2015-06" db="UniProtKB">
        <authorList>
            <consortium name="EnsemblProtists"/>
        </authorList>
    </citation>
    <scope>IDENTIFICATION</scope>
</reference>
<feature type="region of interest" description="Disordered" evidence="1">
    <location>
        <begin position="127"/>
        <end position="182"/>
    </location>
</feature>
<reference evidence="2 4" key="1">
    <citation type="journal article" date="2012" name="Nature">
        <title>Algal genomes reveal evolutionary mosaicism and the fate of nucleomorphs.</title>
        <authorList>
            <consortium name="DOE Joint Genome Institute"/>
            <person name="Curtis B.A."/>
            <person name="Tanifuji G."/>
            <person name="Burki F."/>
            <person name="Gruber A."/>
            <person name="Irimia M."/>
            <person name="Maruyama S."/>
            <person name="Arias M.C."/>
            <person name="Ball S.G."/>
            <person name="Gile G.H."/>
            <person name="Hirakawa Y."/>
            <person name="Hopkins J.F."/>
            <person name="Kuo A."/>
            <person name="Rensing S.A."/>
            <person name="Schmutz J."/>
            <person name="Symeonidi A."/>
            <person name="Elias M."/>
            <person name="Eveleigh R.J."/>
            <person name="Herman E.K."/>
            <person name="Klute M.J."/>
            <person name="Nakayama T."/>
            <person name="Obornik M."/>
            <person name="Reyes-Prieto A."/>
            <person name="Armbrust E.V."/>
            <person name="Aves S.J."/>
            <person name="Beiko R.G."/>
            <person name="Coutinho P."/>
            <person name="Dacks J.B."/>
            <person name="Durnford D.G."/>
            <person name="Fast N.M."/>
            <person name="Green B.R."/>
            <person name="Grisdale C.J."/>
            <person name="Hempel F."/>
            <person name="Henrissat B."/>
            <person name="Hoppner M.P."/>
            <person name="Ishida K."/>
            <person name="Kim E."/>
            <person name="Koreny L."/>
            <person name="Kroth P.G."/>
            <person name="Liu Y."/>
            <person name="Malik S.B."/>
            <person name="Maier U.G."/>
            <person name="McRose D."/>
            <person name="Mock T."/>
            <person name="Neilson J.A."/>
            <person name="Onodera N.T."/>
            <person name="Poole A.M."/>
            <person name="Pritham E.J."/>
            <person name="Richards T.A."/>
            <person name="Rocap G."/>
            <person name="Roy S.W."/>
            <person name="Sarai C."/>
            <person name="Schaack S."/>
            <person name="Shirato S."/>
            <person name="Slamovits C.H."/>
            <person name="Spencer D.F."/>
            <person name="Suzuki S."/>
            <person name="Worden A.Z."/>
            <person name="Zauner S."/>
            <person name="Barry K."/>
            <person name="Bell C."/>
            <person name="Bharti A.K."/>
            <person name="Crow J.A."/>
            <person name="Grimwood J."/>
            <person name="Kramer R."/>
            <person name="Lindquist E."/>
            <person name="Lucas S."/>
            <person name="Salamov A."/>
            <person name="McFadden G.I."/>
            <person name="Lane C.E."/>
            <person name="Keeling P.J."/>
            <person name="Gray M.W."/>
            <person name="Grigoriev I.V."/>
            <person name="Archibald J.M."/>
        </authorList>
    </citation>
    <scope>NUCLEOTIDE SEQUENCE</scope>
    <source>
        <strain evidence="2 4">CCMP2712</strain>
    </source>
</reference>
<sequence length="534" mass="60913">MSRLTIKNIEFTKEQTRRKSDRYGELAAGITFELVEKYMLRILELEGYEKCCIVKVNVAQDRLSPDRRSLKELARVMNAKRDSLKNFAILKRLGSFRVHEAWDEKSYQIADDAPTHVENLVWKRNARGDADVDEDGEEEVKREEQEREQGEEDENENEDDLSGSQDDPNPNGHAANKPAGENQGSELRAIQEEFSQDISNALNVPTADVFVAHSSSIAAGGSNKLSFLLTIRDRRGREKVKESLMKLKILQQNKSPSMMGVVSSLIKVIIIHQLAQSVPVKEKKPKETHNLDDENWNEARDLLIRIYWLDGARRIVRSSHNLKSTDSMRKLCNMLMETMLKIVIHDEEDRFQTAYPKHSPYLTTVRKSGNTWDVTTPFVLTRTPRVEEELILNTRTNVHLQVSEAIRPAGIMADVTESVTFYVSFLDRKSPLWPTMKGNLSTGDVAGQRHGWKQKKEDDEERLSEVSLDTFFHGAEERRASADPPPGSLELRNPSGDEEWKEVRTRGRWNERSSIGNLRILERSGEASCALISC</sequence>
<feature type="region of interest" description="Disordered" evidence="1">
    <location>
        <begin position="475"/>
        <end position="506"/>
    </location>
</feature>
<dbReference type="EnsemblProtists" id="EKX37526">
    <property type="protein sequence ID" value="EKX37526"/>
    <property type="gene ID" value="GUITHDRAFT_116335"/>
</dbReference>
<dbReference type="GeneID" id="17294265"/>
<organism evidence="2">
    <name type="scientific">Guillardia theta (strain CCMP2712)</name>
    <name type="common">Cryptophyte</name>
    <dbReference type="NCBI Taxonomy" id="905079"/>
    <lineage>
        <taxon>Eukaryota</taxon>
        <taxon>Cryptophyceae</taxon>
        <taxon>Pyrenomonadales</taxon>
        <taxon>Geminigeraceae</taxon>
        <taxon>Guillardia</taxon>
    </lineage>
</organism>
<reference evidence="4" key="2">
    <citation type="submission" date="2012-11" db="EMBL/GenBank/DDBJ databases">
        <authorList>
            <person name="Kuo A."/>
            <person name="Curtis B.A."/>
            <person name="Tanifuji G."/>
            <person name="Burki F."/>
            <person name="Gruber A."/>
            <person name="Irimia M."/>
            <person name="Maruyama S."/>
            <person name="Arias M.C."/>
            <person name="Ball S.G."/>
            <person name="Gile G.H."/>
            <person name="Hirakawa Y."/>
            <person name="Hopkins J.F."/>
            <person name="Rensing S.A."/>
            <person name="Schmutz J."/>
            <person name="Symeonidi A."/>
            <person name="Elias M."/>
            <person name="Eveleigh R.J."/>
            <person name="Herman E.K."/>
            <person name="Klute M.J."/>
            <person name="Nakayama T."/>
            <person name="Obornik M."/>
            <person name="Reyes-Prieto A."/>
            <person name="Armbrust E.V."/>
            <person name="Aves S.J."/>
            <person name="Beiko R.G."/>
            <person name="Coutinho P."/>
            <person name="Dacks J.B."/>
            <person name="Durnford D.G."/>
            <person name="Fast N.M."/>
            <person name="Green B.R."/>
            <person name="Grisdale C."/>
            <person name="Hempe F."/>
            <person name="Henrissat B."/>
            <person name="Hoppner M.P."/>
            <person name="Ishida K.-I."/>
            <person name="Kim E."/>
            <person name="Koreny L."/>
            <person name="Kroth P.G."/>
            <person name="Liu Y."/>
            <person name="Malik S.-B."/>
            <person name="Maier U.G."/>
            <person name="McRose D."/>
            <person name="Mock T."/>
            <person name="Neilson J.A."/>
            <person name="Onodera N.T."/>
            <person name="Poole A.M."/>
            <person name="Pritham E.J."/>
            <person name="Richards T.A."/>
            <person name="Rocap G."/>
            <person name="Roy S.W."/>
            <person name="Sarai C."/>
            <person name="Schaack S."/>
            <person name="Shirato S."/>
            <person name="Slamovits C.H."/>
            <person name="Spencer D.F."/>
            <person name="Suzuki S."/>
            <person name="Worden A.Z."/>
            <person name="Zauner S."/>
            <person name="Barry K."/>
            <person name="Bell C."/>
            <person name="Bharti A.K."/>
            <person name="Crow J.A."/>
            <person name="Grimwood J."/>
            <person name="Kramer R."/>
            <person name="Lindquist E."/>
            <person name="Lucas S."/>
            <person name="Salamov A."/>
            <person name="McFadden G.I."/>
            <person name="Lane C.E."/>
            <person name="Keeling P.J."/>
            <person name="Gray M.W."/>
            <person name="Grigoriev I.V."/>
            <person name="Archibald J.M."/>
        </authorList>
    </citation>
    <scope>NUCLEOTIDE SEQUENCE</scope>
    <source>
        <strain evidence="4">CCMP2712</strain>
    </source>
</reference>
<evidence type="ECO:0000256" key="1">
    <source>
        <dbReference type="SAM" id="MobiDB-lite"/>
    </source>
</evidence>
<evidence type="ECO:0000313" key="3">
    <source>
        <dbReference type="EnsemblProtists" id="EKX37526"/>
    </source>
</evidence>
<dbReference type="EMBL" id="JH993058">
    <property type="protein sequence ID" value="EKX37526.1"/>
    <property type="molecule type" value="Genomic_DNA"/>
</dbReference>
<feature type="compositionally biased region" description="Basic and acidic residues" evidence="1">
    <location>
        <begin position="139"/>
        <end position="148"/>
    </location>
</feature>
<feature type="compositionally biased region" description="Acidic residues" evidence="1">
    <location>
        <begin position="149"/>
        <end position="161"/>
    </location>
</feature>
<evidence type="ECO:0000313" key="2">
    <source>
        <dbReference type="EMBL" id="EKX37526.1"/>
    </source>
</evidence>
<protein>
    <submittedName>
        <fullName evidence="2 3">Uncharacterized protein</fullName>
    </submittedName>
</protein>
<dbReference type="PaxDb" id="55529-EKX37526"/>
<name>L1IMP1_GUITC</name>
<dbReference type="HOGENOM" id="CLU_510438_0_0_1"/>
<dbReference type="AlphaFoldDB" id="L1IMP1"/>